<reference evidence="9" key="1">
    <citation type="journal article" date="2019" name="Int. J. Syst. Evol. Microbiol.">
        <title>The Global Catalogue of Microorganisms (GCM) 10K type strain sequencing project: providing services to taxonomists for standard genome sequencing and annotation.</title>
        <authorList>
            <consortium name="The Broad Institute Genomics Platform"/>
            <consortium name="The Broad Institute Genome Sequencing Center for Infectious Disease"/>
            <person name="Wu L."/>
            <person name="Ma J."/>
        </authorList>
    </citation>
    <scope>NUCLEOTIDE SEQUENCE [LARGE SCALE GENOMIC DNA]</scope>
    <source>
        <strain evidence="9">CCUG 55491</strain>
    </source>
</reference>
<protein>
    <recommendedName>
        <fullName evidence="2">Poly(3-hydroxyalkanoate) polymerase subunit PhaC</fullName>
    </recommendedName>
    <alternativeName>
        <fullName evidence="6">PHB synthase subunit PhaC</fullName>
    </alternativeName>
</protein>
<dbReference type="Pfam" id="PF00561">
    <property type="entry name" value="Abhydrolase_1"/>
    <property type="match status" value="1"/>
</dbReference>
<evidence type="ECO:0000259" key="7">
    <source>
        <dbReference type="Pfam" id="PF00561"/>
    </source>
</evidence>
<dbReference type="InterPro" id="IPR000073">
    <property type="entry name" value="AB_hydrolase_1"/>
</dbReference>
<keyword evidence="9" id="KW-1185">Reference proteome</keyword>
<feature type="domain" description="AB hydrolase-1" evidence="7">
    <location>
        <begin position="73"/>
        <end position="339"/>
    </location>
</feature>
<sequence length="361" mass="40135">MNGFDLNGPLNFTAESLAQEASSTQAKLQAGLGTLRDVDDVTYGATAKDEVWRDGKVVLYRFRGAHAPSAKVPLLICYALVNRPYMVDLQADKSIVRGLLERGEDVYVLDWGYPDRSDRYLELEDYIQRFLGGAVDHLRRTFGLDAINLLGICQGGAFSLCYSALNPAKVRNLITMVTPVDFHTDDNMLGNWTRGLDVDLFVDTLGNVPADLMNMTYLTLKPWRLFVQKYVGMVDILDNKAALEDFLRMEKWIFDSPDQAGEAFRQFVKQFYQSNGFVNGGIDIGGREVHLGDVAMPVLNIFAEQDHLVPPAASKALAGLVGTDDYSELSFKGGHIGIYVSGRAQREVPSAIHDWLAQRAR</sequence>
<dbReference type="InterPro" id="IPR051321">
    <property type="entry name" value="PHA/PHB_synthase"/>
</dbReference>
<evidence type="ECO:0000256" key="5">
    <source>
        <dbReference type="ARBA" id="ARBA00023315"/>
    </source>
</evidence>
<keyword evidence="5" id="KW-0012">Acyltransferase</keyword>
<dbReference type="InterPro" id="IPR029058">
    <property type="entry name" value="AB_hydrolase_fold"/>
</dbReference>
<evidence type="ECO:0000256" key="2">
    <source>
        <dbReference type="ARBA" id="ARBA00019065"/>
    </source>
</evidence>
<dbReference type="Proteomes" id="UP001597090">
    <property type="component" value="Unassembled WGS sequence"/>
</dbReference>
<evidence type="ECO:0000256" key="6">
    <source>
        <dbReference type="ARBA" id="ARBA00033356"/>
    </source>
</evidence>
<keyword evidence="4" id="KW-0583">PHB biosynthesis</keyword>
<organism evidence="8 9">
    <name type="scientific">Lysobacter koreensis</name>
    <dbReference type="NCBI Taxonomy" id="266122"/>
    <lineage>
        <taxon>Bacteria</taxon>
        <taxon>Pseudomonadati</taxon>
        <taxon>Pseudomonadota</taxon>
        <taxon>Gammaproteobacteria</taxon>
        <taxon>Lysobacterales</taxon>
        <taxon>Lysobacteraceae</taxon>
        <taxon>Lysobacter</taxon>
    </lineage>
</organism>
<dbReference type="PANTHER" id="PTHR36837">
    <property type="entry name" value="POLY(3-HYDROXYALKANOATE) POLYMERASE SUBUNIT PHAC"/>
    <property type="match status" value="1"/>
</dbReference>
<comment type="caution">
    <text evidence="8">The sequence shown here is derived from an EMBL/GenBank/DDBJ whole genome shotgun (WGS) entry which is preliminary data.</text>
</comment>
<dbReference type="PANTHER" id="PTHR36837:SF2">
    <property type="entry name" value="POLY(3-HYDROXYALKANOATE) POLYMERASE SUBUNIT PHAC"/>
    <property type="match status" value="1"/>
</dbReference>
<dbReference type="Gene3D" id="3.40.50.1820">
    <property type="entry name" value="alpha/beta hydrolase"/>
    <property type="match status" value="1"/>
</dbReference>
<comment type="pathway">
    <text evidence="1">Biopolymer metabolism; poly-(R)-3-hydroxybutanoate biosynthesis.</text>
</comment>
<dbReference type="SUPFAM" id="SSF53474">
    <property type="entry name" value="alpha/beta-Hydrolases"/>
    <property type="match status" value="1"/>
</dbReference>
<dbReference type="EMBL" id="JBHTIH010000002">
    <property type="protein sequence ID" value="MFD0738009.1"/>
    <property type="molecule type" value="Genomic_DNA"/>
</dbReference>
<dbReference type="InterPro" id="IPR010125">
    <property type="entry name" value="PHA_synth_III_C"/>
</dbReference>
<gene>
    <name evidence="8" type="ORF">ACFQZQ_01725</name>
</gene>
<dbReference type="RefSeq" id="WP_386810959.1">
    <property type="nucleotide sequence ID" value="NZ_JBHTIH010000002.1"/>
</dbReference>
<accession>A0ABW2YI11</accession>
<dbReference type="NCBIfam" id="TIGR01836">
    <property type="entry name" value="PHA_synth_III_C"/>
    <property type="match status" value="1"/>
</dbReference>
<evidence type="ECO:0000256" key="1">
    <source>
        <dbReference type="ARBA" id="ARBA00004683"/>
    </source>
</evidence>
<evidence type="ECO:0000313" key="8">
    <source>
        <dbReference type="EMBL" id="MFD0738009.1"/>
    </source>
</evidence>
<name>A0ABW2YI11_9GAMM</name>
<keyword evidence="3" id="KW-0808">Transferase</keyword>
<evidence type="ECO:0000256" key="4">
    <source>
        <dbReference type="ARBA" id="ARBA00022752"/>
    </source>
</evidence>
<evidence type="ECO:0000313" key="9">
    <source>
        <dbReference type="Proteomes" id="UP001597090"/>
    </source>
</evidence>
<evidence type="ECO:0000256" key="3">
    <source>
        <dbReference type="ARBA" id="ARBA00022679"/>
    </source>
</evidence>
<proteinExistence type="predicted"/>